<evidence type="ECO:0000313" key="2">
    <source>
        <dbReference type="EMBL" id="SNS79739.1"/>
    </source>
</evidence>
<keyword evidence="1" id="KW-0812">Transmembrane</keyword>
<feature type="transmembrane region" description="Helical" evidence="1">
    <location>
        <begin position="961"/>
        <end position="981"/>
    </location>
</feature>
<feature type="transmembrane region" description="Helical" evidence="1">
    <location>
        <begin position="913"/>
        <end position="940"/>
    </location>
</feature>
<dbReference type="PANTHER" id="PTHR32063">
    <property type="match status" value="1"/>
</dbReference>
<feature type="transmembrane region" description="Helical" evidence="1">
    <location>
        <begin position="357"/>
        <end position="377"/>
    </location>
</feature>
<dbReference type="PRINTS" id="PR00702">
    <property type="entry name" value="ACRIFLAVINRP"/>
</dbReference>
<feature type="transmembrane region" description="Helical" evidence="1">
    <location>
        <begin position="861"/>
        <end position="880"/>
    </location>
</feature>
<keyword evidence="3" id="KW-1185">Reference proteome</keyword>
<dbReference type="InterPro" id="IPR001036">
    <property type="entry name" value="Acrflvin-R"/>
</dbReference>
<organism evidence="2 3">
    <name type="scientific">Anaerovirgula multivorans</name>
    <dbReference type="NCBI Taxonomy" id="312168"/>
    <lineage>
        <taxon>Bacteria</taxon>
        <taxon>Bacillati</taxon>
        <taxon>Bacillota</taxon>
        <taxon>Clostridia</taxon>
        <taxon>Peptostreptococcales</taxon>
        <taxon>Natronincolaceae</taxon>
        <taxon>Anaerovirgula</taxon>
    </lineage>
</organism>
<sequence>MKLSHISVKRPVTTVMVIFIILLLGFVSLTKLSIDLLPQINVPVAIVSSQYRGVGPYEMESLVTRPLEEVLATVSNVKSISSTSSEGSSVVVVEFNDGTDMDLAALDMREKAEMIQDFLPADATTPIVSKIDPNAFPIMSMAITGDKGLAETQRIAEDRIKSRIERLPGVASVMIMGGYENEVKITVDPVKLDMYGLSIDNLANTLKGENLNLPGGLVERGNRELLVRTLGEFSSVEEMRNLPVILSNGDIIYLKDIAEVILEAKDPDRISRTDEIPSIFLTVSKQSTANTVQVANRVNRELDRLDNELDGIEFHMIMDLSDYINDSIRNVAKNAAIGGILAVLILFLFLRNIRTTFIIGIAIPISIIATFSLMYFSGVTINLMTLGGLALGMGMLVDNSIVVLENIYRFRQEGYSRIEAAKEGAGEVSMAVTASTITTVAVFLPIVFVEGITSMLFKELAMTVTFSLLASLFVSLTIVPMLSSKILKLSHEITRRTTFSKRLLDGFQAFFNRIEETYKNILGWSLDHKKIIVLLAVVIFVVSIGLAFTVGAEFFPRMDEGYVTIDIELPTGSKLEETDKIATRLEEITAEIPEAESLFVILGGSGNEYVDTGGISNTAAIYLKLKPLNQRKRSSAEIADEIRDQTSEIAGALISVQAMESGMGGTGGAPVSIAINGDDMELLEELSTDILGFVEGVEGTREVKSSFEDAKPEIQVTINRHIASRYGLSAAQIAQSVRNNIQGTVATRYKFDGTEIDVALRSQNYIKENISNFSQIQIATPLGITVPLEQVADISIRQGLTQIAREDQVRTVKITADILGRDVRSINNDIVSQLENYPMPEGYSYKMGGEMEDLVESFKSLGLAIILAVLLVYMVLASQFESLLHPFTIMLSVPLSFAGGALGLFITQRTVSVPAIIGLIMLSGIVVNNAIVLVDYINILRGKGLKMKEAILQAGPTRLRPILMTALTTVLGLVPLALGIGEGAEAQAPLATVVIGGLLLATLLTLVFIPVMYIIFDRVANYIKVKVFKRKKPSIEV</sequence>
<feature type="transmembrane region" description="Helical" evidence="1">
    <location>
        <begin position="331"/>
        <end position="350"/>
    </location>
</feature>
<feature type="transmembrane region" description="Helical" evidence="1">
    <location>
        <begin position="428"/>
        <end position="448"/>
    </location>
</feature>
<dbReference type="Pfam" id="PF00873">
    <property type="entry name" value="ACR_tran"/>
    <property type="match status" value="1"/>
</dbReference>
<gene>
    <name evidence="2" type="ORF">SAMN05446037_102157</name>
</gene>
<feature type="transmembrane region" description="Helical" evidence="1">
    <location>
        <begin position="531"/>
        <end position="550"/>
    </location>
</feature>
<feature type="transmembrane region" description="Helical" evidence="1">
    <location>
        <begin position="993"/>
        <end position="1016"/>
    </location>
</feature>
<dbReference type="EMBL" id="FZOJ01000021">
    <property type="protein sequence ID" value="SNS79739.1"/>
    <property type="molecule type" value="Genomic_DNA"/>
</dbReference>
<accession>A0A239HE93</accession>
<feature type="transmembrane region" description="Helical" evidence="1">
    <location>
        <begin position="460"/>
        <end position="482"/>
    </location>
</feature>
<dbReference type="OrthoDB" id="9757876at2"/>
<dbReference type="SUPFAM" id="SSF82693">
    <property type="entry name" value="Multidrug efflux transporter AcrB pore domain, PN1, PN2, PC1 and PC2 subdomains"/>
    <property type="match status" value="3"/>
</dbReference>
<dbReference type="Gene3D" id="3.30.70.1440">
    <property type="entry name" value="Multidrug efflux transporter AcrB pore domain"/>
    <property type="match status" value="1"/>
</dbReference>
<dbReference type="PANTHER" id="PTHR32063:SF0">
    <property type="entry name" value="SWARMING MOTILITY PROTEIN SWRC"/>
    <property type="match status" value="1"/>
</dbReference>
<dbReference type="Gene3D" id="3.30.70.1430">
    <property type="entry name" value="Multidrug efflux transporter AcrB pore domain"/>
    <property type="match status" value="2"/>
</dbReference>
<feature type="transmembrane region" description="Helical" evidence="1">
    <location>
        <begin position="12"/>
        <end position="29"/>
    </location>
</feature>
<dbReference type="GO" id="GO:0005886">
    <property type="term" value="C:plasma membrane"/>
    <property type="evidence" value="ECO:0007669"/>
    <property type="project" value="TreeGrafter"/>
</dbReference>
<dbReference type="Gene3D" id="3.30.2090.10">
    <property type="entry name" value="Multidrug efflux transporter AcrB TolC docking domain, DN and DC subdomains"/>
    <property type="match status" value="2"/>
</dbReference>
<reference evidence="2 3" key="1">
    <citation type="submission" date="2017-06" db="EMBL/GenBank/DDBJ databases">
        <authorList>
            <person name="Kim H.J."/>
            <person name="Triplett B.A."/>
        </authorList>
    </citation>
    <scope>NUCLEOTIDE SEQUENCE [LARGE SCALE GENOMIC DNA]</scope>
    <source>
        <strain evidence="2 3">SCA</strain>
    </source>
</reference>
<dbReference type="RefSeq" id="WP_089284180.1">
    <property type="nucleotide sequence ID" value="NZ_FZOJ01000021.1"/>
</dbReference>
<evidence type="ECO:0000313" key="3">
    <source>
        <dbReference type="Proteomes" id="UP000198304"/>
    </source>
</evidence>
<dbReference type="SUPFAM" id="SSF82714">
    <property type="entry name" value="Multidrug efflux transporter AcrB TolC docking domain, DN and DC subdomains"/>
    <property type="match status" value="2"/>
</dbReference>
<dbReference type="Gene3D" id="1.20.1640.10">
    <property type="entry name" value="Multidrug efflux transporter AcrB transmembrane domain"/>
    <property type="match status" value="2"/>
</dbReference>
<keyword evidence="1" id="KW-0472">Membrane</keyword>
<feature type="transmembrane region" description="Helical" evidence="1">
    <location>
        <begin position="887"/>
        <end position="907"/>
    </location>
</feature>
<dbReference type="AlphaFoldDB" id="A0A239HE93"/>
<proteinExistence type="predicted"/>
<dbReference type="Gene3D" id="3.30.70.1320">
    <property type="entry name" value="Multidrug efflux transporter AcrB pore domain like"/>
    <property type="match status" value="1"/>
</dbReference>
<name>A0A239HE93_9FIRM</name>
<evidence type="ECO:0000256" key="1">
    <source>
        <dbReference type="SAM" id="Phobius"/>
    </source>
</evidence>
<dbReference type="InterPro" id="IPR027463">
    <property type="entry name" value="AcrB_DN_DC_subdom"/>
</dbReference>
<dbReference type="GO" id="GO:0042910">
    <property type="term" value="F:xenobiotic transmembrane transporter activity"/>
    <property type="evidence" value="ECO:0007669"/>
    <property type="project" value="TreeGrafter"/>
</dbReference>
<dbReference type="SUPFAM" id="SSF82866">
    <property type="entry name" value="Multidrug efflux transporter AcrB transmembrane domain"/>
    <property type="match status" value="2"/>
</dbReference>
<keyword evidence="1" id="KW-1133">Transmembrane helix</keyword>
<protein>
    <submittedName>
        <fullName evidence="2">Hydrophobic/amphiphilic exporter-1, HAE1 family</fullName>
    </submittedName>
</protein>
<feature type="transmembrane region" description="Helical" evidence="1">
    <location>
        <begin position="383"/>
        <end position="407"/>
    </location>
</feature>
<dbReference type="Proteomes" id="UP000198304">
    <property type="component" value="Unassembled WGS sequence"/>
</dbReference>